<dbReference type="OrthoDB" id="17255at2759"/>
<dbReference type="SUPFAM" id="SSF50800">
    <property type="entry name" value="PK beta-barrel domain-like"/>
    <property type="match status" value="1"/>
</dbReference>
<dbReference type="Pfam" id="PF03473">
    <property type="entry name" value="MOSC"/>
    <property type="match status" value="1"/>
</dbReference>
<dbReference type="STRING" id="331657.A0A4U0XA31"/>
<evidence type="ECO:0000259" key="1">
    <source>
        <dbReference type="PROSITE" id="PS51340"/>
    </source>
</evidence>
<dbReference type="AlphaFoldDB" id="A0A4U0XA31"/>
<evidence type="ECO:0000313" key="3">
    <source>
        <dbReference type="Proteomes" id="UP000308768"/>
    </source>
</evidence>
<accession>A0A4U0XA31</accession>
<comment type="caution">
    <text evidence="2">The sequence shown here is derived from an EMBL/GenBank/DDBJ whole genome shotgun (WGS) entry which is preliminary data.</text>
</comment>
<protein>
    <recommendedName>
        <fullName evidence="1">MOSC domain-containing protein</fullName>
    </recommendedName>
</protein>
<dbReference type="GO" id="GO:0030170">
    <property type="term" value="F:pyridoxal phosphate binding"/>
    <property type="evidence" value="ECO:0007669"/>
    <property type="project" value="InterPro"/>
</dbReference>
<organism evidence="2 3">
    <name type="scientific">Cryomyces minteri</name>
    <dbReference type="NCBI Taxonomy" id="331657"/>
    <lineage>
        <taxon>Eukaryota</taxon>
        <taxon>Fungi</taxon>
        <taxon>Dikarya</taxon>
        <taxon>Ascomycota</taxon>
        <taxon>Pezizomycotina</taxon>
        <taxon>Dothideomycetes</taxon>
        <taxon>Dothideomycetes incertae sedis</taxon>
        <taxon>Cryomyces</taxon>
    </lineage>
</organism>
<gene>
    <name evidence="2" type="ORF">B0A49_05532</name>
</gene>
<proteinExistence type="predicted"/>
<dbReference type="EMBL" id="NAJN01000527">
    <property type="protein sequence ID" value="TKA72013.1"/>
    <property type="molecule type" value="Genomic_DNA"/>
</dbReference>
<dbReference type="InterPro" id="IPR011037">
    <property type="entry name" value="Pyrv_Knase-like_insert_dom_sf"/>
</dbReference>
<name>A0A4U0XA31_9PEZI</name>
<evidence type="ECO:0000313" key="2">
    <source>
        <dbReference type="EMBL" id="TKA72013.1"/>
    </source>
</evidence>
<feature type="domain" description="MOSC" evidence="1">
    <location>
        <begin position="105"/>
        <end position="261"/>
    </location>
</feature>
<dbReference type="GO" id="GO:0030151">
    <property type="term" value="F:molybdenum ion binding"/>
    <property type="evidence" value="ECO:0007669"/>
    <property type="project" value="InterPro"/>
</dbReference>
<keyword evidence="3" id="KW-1185">Reference proteome</keyword>
<dbReference type="PROSITE" id="PS51340">
    <property type="entry name" value="MOSC"/>
    <property type="match status" value="1"/>
</dbReference>
<dbReference type="Proteomes" id="UP000308768">
    <property type="component" value="Unassembled WGS sequence"/>
</dbReference>
<reference evidence="2 3" key="1">
    <citation type="submission" date="2017-03" db="EMBL/GenBank/DDBJ databases">
        <title>Genomes of endolithic fungi from Antarctica.</title>
        <authorList>
            <person name="Coleine C."/>
            <person name="Masonjones S."/>
            <person name="Stajich J.E."/>
        </authorList>
    </citation>
    <scope>NUCLEOTIDE SEQUENCE [LARGE SCALE GENOMIC DNA]</scope>
    <source>
        <strain evidence="2 3">CCFEE 5187</strain>
    </source>
</reference>
<sequence>MTLFSTTIDFPKDGDEGKITVTFRAPGGGEPRTLEVPLKPDIAGLETMEVVMHRSPTKAYNMGSKYNDWFTKCFGYKVAFAYLGENLRSVLMTSKDTAQSQKQNSWLSSITSSIPLLGSGADDEDKITFQDCAPYLIVTQASLNDVSSRLDGEEMDASKFRPNIILEGTDSEWDEDFWGEIAIGDTKISLVQNCVRCQSINIDYATGKQGATESGKVFKKLQKDRRVDAGHKYSPVFGRYGFLTRDNTGTSIAVGDEVTVTKRNQERTKFDWPGLCTT</sequence>
<dbReference type="GO" id="GO:0003824">
    <property type="term" value="F:catalytic activity"/>
    <property type="evidence" value="ECO:0007669"/>
    <property type="project" value="InterPro"/>
</dbReference>
<dbReference type="InterPro" id="IPR005302">
    <property type="entry name" value="MoCF_Sase_C"/>
</dbReference>
<dbReference type="PANTHER" id="PTHR14237">
    <property type="entry name" value="MOLYBDOPTERIN COFACTOR SULFURASE MOSC"/>
    <property type="match status" value="1"/>
</dbReference>
<dbReference type="PANTHER" id="PTHR14237:SF34">
    <property type="entry name" value="MOSC DOMAIN PROTEIN (AFU_ORTHOLOGUE AFUA_2G07820)"/>
    <property type="match status" value="1"/>
</dbReference>